<gene>
    <name evidence="2" type="ORF">R5R35_000101</name>
</gene>
<feature type="transmembrane region" description="Helical" evidence="1">
    <location>
        <begin position="20"/>
        <end position="43"/>
    </location>
</feature>
<proteinExistence type="predicted"/>
<evidence type="ECO:0000313" key="2">
    <source>
        <dbReference type="EMBL" id="KAK7863993.1"/>
    </source>
</evidence>
<dbReference type="Proteomes" id="UP001378592">
    <property type="component" value="Unassembled WGS sequence"/>
</dbReference>
<evidence type="ECO:0000256" key="1">
    <source>
        <dbReference type="SAM" id="Phobius"/>
    </source>
</evidence>
<dbReference type="EMBL" id="JAZDUA010000214">
    <property type="protein sequence ID" value="KAK7863993.1"/>
    <property type="molecule type" value="Genomic_DNA"/>
</dbReference>
<dbReference type="AlphaFoldDB" id="A0AAN9VHM2"/>
<comment type="caution">
    <text evidence="2">The sequence shown here is derived from an EMBL/GenBank/DDBJ whole genome shotgun (WGS) entry which is preliminary data.</text>
</comment>
<keyword evidence="1" id="KW-0472">Membrane</keyword>
<name>A0AAN9VHM2_9ORTH</name>
<protein>
    <submittedName>
        <fullName evidence="2">Uncharacterized protein</fullName>
    </submittedName>
</protein>
<reference evidence="2 3" key="1">
    <citation type="submission" date="2024-03" db="EMBL/GenBank/DDBJ databases">
        <title>The genome assembly and annotation of the cricket Gryllus longicercus Weissman &amp; Gray.</title>
        <authorList>
            <person name="Szrajer S."/>
            <person name="Gray D."/>
            <person name="Ylla G."/>
        </authorList>
    </citation>
    <scope>NUCLEOTIDE SEQUENCE [LARGE SCALE GENOMIC DNA]</scope>
    <source>
        <strain evidence="2">DAG 2021-001</strain>
        <tissue evidence="2">Whole body minus gut</tissue>
    </source>
</reference>
<evidence type="ECO:0000313" key="3">
    <source>
        <dbReference type="Proteomes" id="UP001378592"/>
    </source>
</evidence>
<keyword evidence="1" id="KW-0812">Transmembrane</keyword>
<organism evidence="2 3">
    <name type="scientific">Gryllus longicercus</name>
    <dbReference type="NCBI Taxonomy" id="2509291"/>
    <lineage>
        <taxon>Eukaryota</taxon>
        <taxon>Metazoa</taxon>
        <taxon>Ecdysozoa</taxon>
        <taxon>Arthropoda</taxon>
        <taxon>Hexapoda</taxon>
        <taxon>Insecta</taxon>
        <taxon>Pterygota</taxon>
        <taxon>Neoptera</taxon>
        <taxon>Polyneoptera</taxon>
        <taxon>Orthoptera</taxon>
        <taxon>Ensifera</taxon>
        <taxon>Gryllidea</taxon>
        <taxon>Grylloidea</taxon>
        <taxon>Gryllidae</taxon>
        <taxon>Gryllinae</taxon>
        <taxon>Gryllus</taxon>
    </lineage>
</organism>
<keyword evidence="1" id="KW-1133">Transmembrane helix</keyword>
<accession>A0AAN9VHM2</accession>
<keyword evidence="3" id="KW-1185">Reference proteome</keyword>
<sequence>MLEFDGEDTTKWRPEDGAWTMHLISTISEWCLVVCFCIFIASFSGEFYGIVLQGPFLKLPANIRTV</sequence>